<keyword evidence="2" id="KW-0479">Metal-binding</keyword>
<organism evidence="9 10">
    <name type="scientific">Haloarcula rubripromontorii</name>
    <dbReference type="NCBI Taxonomy" id="1705562"/>
    <lineage>
        <taxon>Archaea</taxon>
        <taxon>Methanobacteriati</taxon>
        <taxon>Methanobacteriota</taxon>
        <taxon>Stenosarchaea group</taxon>
        <taxon>Halobacteria</taxon>
        <taxon>Halobacteriales</taxon>
        <taxon>Haloarculaceae</taxon>
        <taxon>Haloarcula</taxon>
    </lineage>
</organism>
<dbReference type="GO" id="GO:0050415">
    <property type="term" value="F:formimidoylglutamase activity"/>
    <property type="evidence" value="ECO:0007669"/>
    <property type="project" value="UniProtKB-UniRule"/>
</dbReference>
<keyword evidence="5" id="KW-0464">Manganese</keyword>
<accession>A0A0N0BPE3</accession>
<dbReference type="EC" id="3.5.3.8" evidence="6"/>
<dbReference type="InterPro" id="IPR020855">
    <property type="entry name" value="Ureohydrolase_Mn_BS"/>
</dbReference>
<evidence type="ECO:0000256" key="5">
    <source>
        <dbReference type="ARBA" id="ARBA00023211"/>
    </source>
</evidence>
<feature type="region of interest" description="Disordered" evidence="8">
    <location>
        <begin position="1"/>
        <end position="22"/>
    </location>
</feature>
<dbReference type="PROSITE" id="PS51409">
    <property type="entry name" value="ARGINASE_2"/>
    <property type="match status" value="1"/>
</dbReference>
<comment type="similarity">
    <text evidence="1">Belongs to the arginase family. Agmatinase subfamily.</text>
</comment>
<dbReference type="RefSeq" id="WP_053967505.1">
    <property type="nucleotide sequence ID" value="NZ_LIUF01000002.1"/>
</dbReference>
<dbReference type="PANTHER" id="PTHR11358">
    <property type="entry name" value="ARGINASE/AGMATINASE"/>
    <property type="match status" value="1"/>
</dbReference>
<protein>
    <recommendedName>
        <fullName evidence="6">Formimidoylglutamase</fullName>
        <ecNumber evidence="6">3.5.3.8</ecNumber>
    </recommendedName>
</protein>
<evidence type="ECO:0000256" key="6">
    <source>
        <dbReference type="NCBIfam" id="TIGR01227"/>
    </source>
</evidence>
<dbReference type="AlphaFoldDB" id="A0A0N0BPE3"/>
<reference evidence="9 10" key="1">
    <citation type="submission" date="2015-08" db="EMBL/GenBank/DDBJ databases">
        <title>Genomes of Isolates from Cabo Rojo, PR.</title>
        <authorList>
            <person name="Sanchez-Nieves R.L."/>
            <person name="Montalvo-Rodriguez R."/>
        </authorList>
    </citation>
    <scope>NUCLEOTIDE SEQUENCE [LARGE SCALE GENOMIC DNA]</scope>
    <source>
        <strain evidence="9 10">SL3</strain>
    </source>
</reference>
<evidence type="ECO:0000256" key="2">
    <source>
        <dbReference type="ARBA" id="ARBA00022723"/>
    </source>
</evidence>
<dbReference type="NCBIfam" id="TIGR01227">
    <property type="entry name" value="hutG"/>
    <property type="match status" value="1"/>
</dbReference>
<dbReference type="Pfam" id="PF00491">
    <property type="entry name" value="Arginase"/>
    <property type="match status" value="1"/>
</dbReference>
<evidence type="ECO:0000256" key="3">
    <source>
        <dbReference type="ARBA" id="ARBA00022801"/>
    </source>
</evidence>
<dbReference type="Proteomes" id="UP000037729">
    <property type="component" value="Unassembled WGS sequence"/>
</dbReference>
<dbReference type="InterPro" id="IPR023696">
    <property type="entry name" value="Ureohydrolase_dom_sf"/>
</dbReference>
<dbReference type="STRING" id="1705562.AMS69_07835"/>
<evidence type="ECO:0000256" key="8">
    <source>
        <dbReference type="SAM" id="MobiDB-lite"/>
    </source>
</evidence>
<keyword evidence="10" id="KW-1185">Reference proteome</keyword>
<evidence type="ECO:0000256" key="7">
    <source>
        <dbReference type="RuleBase" id="RU003684"/>
    </source>
</evidence>
<sequence length="307" mass="31304">MTDLTAPSPWTSPSGDPNDEQFGDVVETATLATASEYDAVLVGEPYDGAVIGRSGARAGPAALRRELGGTKTHHAERGPVHAVADLGDIDVPAGSVEQVQRAVRSVTARVHATSAVPVFLGGDNSLTFPNAAPLVSDGTVGAVSFDAHLDCRAVQDGPTSGTPYRQLHHAGLDTLAVVGARHFETSTAYHDYLAEQGGTVLPPASVAGDPAGAVDDALDALGDVDTVYVSLDLDVLDAAAAPGVSAPTPGGLSTRELFRMLGRVATDDRIAGFEVVECAPPLDAGDRTARAGARAVAHFLSGLGGDR</sequence>
<comment type="caution">
    <text evidence="9">The sequence shown here is derived from an EMBL/GenBank/DDBJ whole genome shotgun (WGS) entry which is preliminary data.</text>
</comment>
<name>A0A0N0BPE3_9EURY</name>
<dbReference type="Gene3D" id="3.40.800.10">
    <property type="entry name" value="Ureohydrolase domain"/>
    <property type="match status" value="1"/>
</dbReference>
<dbReference type="GO" id="GO:0046872">
    <property type="term" value="F:metal ion binding"/>
    <property type="evidence" value="ECO:0007669"/>
    <property type="project" value="UniProtKB-KW"/>
</dbReference>
<proteinExistence type="inferred from homology"/>
<dbReference type="InterPro" id="IPR005923">
    <property type="entry name" value="HutG"/>
</dbReference>
<dbReference type="GO" id="GO:0008783">
    <property type="term" value="F:agmatinase activity"/>
    <property type="evidence" value="ECO:0007669"/>
    <property type="project" value="TreeGrafter"/>
</dbReference>
<keyword evidence="4" id="KW-0369">Histidine metabolism</keyword>
<dbReference type="InterPro" id="IPR006035">
    <property type="entry name" value="Ureohydrolase"/>
</dbReference>
<dbReference type="EMBL" id="LIUF01000002">
    <property type="protein sequence ID" value="KOX93820.1"/>
    <property type="molecule type" value="Genomic_DNA"/>
</dbReference>
<dbReference type="SUPFAM" id="SSF52768">
    <property type="entry name" value="Arginase/deacetylase"/>
    <property type="match status" value="1"/>
</dbReference>
<evidence type="ECO:0000256" key="1">
    <source>
        <dbReference type="ARBA" id="ARBA00009227"/>
    </source>
</evidence>
<keyword evidence="3 7" id="KW-0378">Hydrolase</keyword>
<dbReference type="PROSITE" id="PS01053">
    <property type="entry name" value="ARGINASE_1"/>
    <property type="match status" value="1"/>
</dbReference>
<evidence type="ECO:0000313" key="10">
    <source>
        <dbReference type="Proteomes" id="UP000037729"/>
    </source>
</evidence>
<dbReference type="PANTHER" id="PTHR11358:SF26">
    <property type="entry name" value="GUANIDINO ACID HYDROLASE, MITOCHONDRIAL"/>
    <property type="match status" value="1"/>
</dbReference>
<evidence type="ECO:0000256" key="4">
    <source>
        <dbReference type="ARBA" id="ARBA00022808"/>
    </source>
</evidence>
<dbReference type="PATRIC" id="fig|1705562.3.peg.2639"/>
<dbReference type="GO" id="GO:0019556">
    <property type="term" value="P:L-histidine catabolic process to glutamate and formamide"/>
    <property type="evidence" value="ECO:0007669"/>
    <property type="project" value="UniProtKB-UniRule"/>
</dbReference>
<evidence type="ECO:0000313" key="9">
    <source>
        <dbReference type="EMBL" id="KOX93820.1"/>
    </source>
</evidence>
<dbReference type="OrthoDB" id="7186at2157"/>
<dbReference type="GO" id="GO:0033389">
    <property type="term" value="P:putrescine biosynthetic process from arginine, via agmatine"/>
    <property type="evidence" value="ECO:0007669"/>
    <property type="project" value="TreeGrafter"/>
</dbReference>
<dbReference type="PIRSF" id="PIRSF036979">
    <property type="entry name" value="Arginase"/>
    <property type="match status" value="1"/>
</dbReference>
<gene>
    <name evidence="9" type="ORF">AMS69_07835</name>
</gene>
<dbReference type="CDD" id="cd09990">
    <property type="entry name" value="Agmatinase-like"/>
    <property type="match status" value="1"/>
</dbReference>